<gene>
    <name evidence="3" type="ORF">IEQ34_020278</name>
</gene>
<evidence type="ECO:0000256" key="2">
    <source>
        <dbReference type="SAM" id="Phobius"/>
    </source>
</evidence>
<feature type="region of interest" description="Disordered" evidence="1">
    <location>
        <begin position="239"/>
        <end position="258"/>
    </location>
</feature>
<dbReference type="Proteomes" id="UP000775213">
    <property type="component" value="Unassembled WGS sequence"/>
</dbReference>
<proteinExistence type="predicted"/>
<evidence type="ECO:0000256" key="1">
    <source>
        <dbReference type="SAM" id="MobiDB-lite"/>
    </source>
</evidence>
<keyword evidence="4" id="KW-1185">Reference proteome</keyword>
<dbReference type="Pfam" id="PF03004">
    <property type="entry name" value="Transposase_24"/>
    <property type="match status" value="1"/>
</dbReference>
<keyword evidence="2" id="KW-0812">Transmembrane</keyword>
<comment type="caution">
    <text evidence="3">The sequence shown here is derived from an EMBL/GenBank/DDBJ whole genome shotgun (WGS) entry which is preliminary data.</text>
</comment>
<feature type="transmembrane region" description="Helical" evidence="2">
    <location>
        <begin position="350"/>
        <end position="369"/>
    </location>
</feature>
<evidence type="ECO:0000313" key="4">
    <source>
        <dbReference type="Proteomes" id="UP000775213"/>
    </source>
</evidence>
<keyword evidence="2" id="KW-0472">Membrane</keyword>
<evidence type="ECO:0000313" key="3">
    <source>
        <dbReference type="EMBL" id="KAH0449586.1"/>
    </source>
</evidence>
<keyword evidence="2" id="KW-1133">Transmembrane helix</keyword>
<dbReference type="InterPro" id="IPR004252">
    <property type="entry name" value="Probable_transposase_24"/>
</dbReference>
<feature type="transmembrane region" description="Helical" evidence="2">
    <location>
        <begin position="375"/>
        <end position="393"/>
    </location>
</feature>
<organism evidence="3 4">
    <name type="scientific">Dendrobium chrysotoxum</name>
    <name type="common">Orchid</name>
    <dbReference type="NCBI Taxonomy" id="161865"/>
    <lineage>
        <taxon>Eukaryota</taxon>
        <taxon>Viridiplantae</taxon>
        <taxon>Streptophyta</taxon>
        <taxon>Embryophyta</taxon>
        <taxon>Tracheophyta</taxon>
        <taxon>Spermatophyta</taxon>
        <taxon>Magnoliopsida</taxon>
        <taxon>Liliopsida</taxon>
        <taxon>Asparagales</taxon>
        <taxon>Orchidaceae</taxon>
        <taxon>Epidendroideae</taxon>
        <taxon>Malaxideae</taxon>
        <taxon>Dendrobiinae</taxon>
        <taxon>Dendrobium</taxon>
    </lineage>
</organism>
<sequence>MGPRCGAYNEVSNHREPILVIRGAPKNRLYTHLLAWWDGTPVRCLQRGGQLTYHGAYPPYLSYVPAPPQPATAGPSCPAAAVEATEGRMLIEPDGDTFHPSKDPTHKIQDIIRSRYDAPYISWKKVPKKVRDMWFREFEKNFCWLPQHNDKIRKNFEKHGSTCMRDMFTDIRKSGQRPLWIGEGVWAELSSAWGSPDYTRRRDQNRQNRASDVGGLGSSLHTGGSVPHTEHRRRLKQVLGREPTPVELHSHTHKRQEDHQWIDERAMRAYEDYTRLREGQAAAGEGSSAGSTDFFGAEIRYDEFFSGICDGTTERYCDGNIRRDGISAGTSGGNFRRLLRRNTATEKASFNLKLYMYVIPMYGCSYIVVADHTSWRLFFGIAMLSFPSGGFVFKPMREVGNQL</sequence>
<dbReference type="AlphaFoldDB" id="A0AAV7G0I0"/>
<protein>
    <submittedName>
        <fullName evidence="3">Uncharacterized protein</fullName>
    </submittedName>
</protein>
<dbReference type="EMBL" id="JAGFBR010000018">
    <property type="protein sequence ID" value="KAH0449586.1"/>
    <property type="molecule type" value="Genomic_DNA"/>
</dbReference>
<accession>A0AAV7G0I0</accession>
<feature type="region of interest" description="Disordered" evidence="1">
    <location>
        <begin position="198"/>
        <end position="231"/>
    </location>
</feature>
<name>A0AAV7G0I0_DENCH</name>
<reference evidence="3 4" key="1">
    <citation type="journal article" date="2021" name="Hortic Res">
        <title>Chromosome-scale assembly of the Dendrobium chrysotoxum genome enhances the understanding of orchid evolution.</title>
        <authorList>
            <person name="Zhang Y."/>
            <person name="Zhang G.Q."/>
            <person name="Zhang D."/>
            <person name="Liu X.D."/>
            <person name="Xu X.Y."/>
            <person name="Sun W.H."/>
            <person name="Yu X."/>
            <person name="Zhu X."/>
            <person name="Wang Z.W."/>
            <person name="Zhao X."/>
            <person name="Zhong W.Y."/>
            <person name="Chen H."/>
            <person name="Yin W.L."/>
            <person name="Huang T."/>
            <person name="Niu S.C."/>
            <person name="Liu Z.J."/>
        </authorList>
    </citation>
    <scope>NUCLEOTIDE SEQUENCE [LARGE SCALE GENOMIC DNA]</scope>
    <source>
        <strain evidence="3">Lindl</strain>
    </source>
</reference>